<dbReference type="PROSITE" id="PS50103">
    <property type="entry name" value="ZF_C3H1"/>
    <property type="match status" value="1"/>
</dbReference>
<evidence type="ECO:0000313" key="5">
    <source>
        <dbReference type="EMBL" id="CAF1657071.1"/>
    </source>
</evidence>
<feature type="non-terminal residue" evidence="4">
    <location>
        <position position="1"/>
    </location>
</feature>
<dbReference type="GO" id="GO:0008270">
    <property type="term" value="F:zinc ion binding"/>
    <property type="evidence" value="ECO:0007669"/>
    <property type="project" value="UniProtKB-KW"/>
</dbReference>
<dbReference type="InterPro" id="IPR000571">
    <property type="entry name" value="Znf_CCCH"/>
</dbReference>
<keyword evidence="1" id="KW-0862">Zinc</keyword>
<dbReference type="EMBL" id="CAJNOM010004588">
    <property type="protein sequence ID" value="CAF1657071.1"/>
    <property type="molecule type" value="Genomic_DNA"/>
</dbReference>
<evidence type="ECO:0000256" key="2">
    <source>
        <dbReference type="SAM" id="MobiDB-lite"/>
    </source>
</evidence>
<gene>
    <name evidence="4" type="ORF">BJG266_LOCUS45517</name>
    <name evidence="5" type="ORF">QVE165_LOCUS62512</name>
</gene>
<feature type="domain" description="C3H1-type" evidence="3">
    <location>
        <begin position="223"/>
        <end position="252"/>
    </location>
</feature>
<evidence type="ECO:0000259" key="3">
    <source>
        <dbReference type="PROSITE" id="PS50103"/>
    </source>
</evidence>
<dbReference type="Proteomes" id="UP000663877">
    <property type="component" value="Unassembled WGS sequence"/>
</dbReference>
<name>A0A815W3W8_9BILA</name>
<keyword evidence="1" id="KW-0863">Zinc-finger</keyword>
<evidence type="ECO:0000313" key="6">
    <source>
        <dbReference type="Proteomes" id="UP000663832"/>
    </source>
</evidence>
<comment type="caution">
    <text evidence="4">The sequence shown here is derived from an EMBL/GenBank/DDBJ whole genome shotgun (WGS) entry which is preliminary data.</text>
</comment>
<sequence>DEDFSIYFSESPSQTNSVAAYTADNGQPLPSLSTPRTTTPTGELPFDHCASLEIDSMTIGQDEIAAETARIRRKWVEEKDTLMARLVADVAKPEIGNIYQWETLVNSDDVVLDDYLPENIPEVFQHNKKMIESFADWTVAFMSFRKAVLYIFKHRGPELDAHFERISKLYRDSYSIKLILAYEKDVRHRVAKMPDLSLFSDFSALWNKYFMSVRPTTTAKKTREQKKICPNYNSRYKRCKTSKKCSRLHICSSCFNSMEVHRKHPAAFCPAQRSKKRRKHPSELPFTSNVLSITSQGHRPSHYPY</sequence>
<keyword evidence="1" id="KW-0479">Metal-binding</keyword>
<evidence type="ECO:0000313" key="7">
    <source>
        <dbReference type="Proteomes" id="UP000663877"/>
    </source>
</evidence>
<dbReference type="EMBL" id="CAJNOI010004210">
    <property type="protein sequence ID" value="CAF1540087.1"/>
    <property type="molecule type" value="Genomic_DNA"/>
</dbReference>
<feature type="region of interest" description="Disordered" evidence="2">
    <location>
        <begin position="20"/>
        <end position="39"/>
    </location>
</feature>
<feature type="compositionally biased region" description="Low complexity" evidence="2">
    <location>
        <begin position="28"/>
        <end position="39"/>
    </location>
</feature>
<dbReference type="Proteomes" id="UP000663832">
    <property type="component" value="Unassembled WGS sequence"/>
</dbReference>
<proteinExistence type="predicted"/>
<feature type="zinc finger region" description="C3H1-type" evidence="1">
    <location>
        <begin position="223"/>
        <end position="252"/>
    </location>
</feature>
<accession>A0A815W3W8</accession>
<evidence type="ECO:0000256" key="1">
    <source>
        <dbReference type="PROSITE-ProRule" id="PRU00723"/>
    </source>
</evidence>
<evidence type="ECO:0000313" key="4">
    <source>
        <dbReference type="EMBL" id="CAF1540087.1"/>
    </source>
</evidence>
<organism evidence="4 7">
    <name type="scientific">Adineta steineri</name>
    <dbReference type="NCBI Taxonomy" id="433720"/>
    <lineage>
        <taxon>Eukaryota</taxon>
        <taxon>Metazoa</taxon>
        <taxon>Spiralia</taxon>
        <taxon>Gnathifera</taxon>
        <taxon>Rotifera</taxon>
        <taxon>Eurotatoria</taxon>
        <taxon>Bdelloidea</taxon>
        <taxon>Adinetida</taxon>
        <taxon>Adinetidae</taxon>
        <taxon>Adineta</taxon>
    </lineage>
</organism>
<reference evidence="4" key="1">
    <citation type="submission" date="2021-02" db="EMBL/GenBank/DDBJ databases">
        <authorList>
            <person name="Nowell W R."/>
        </authorList>
    </citation>
    <scope>NUCLEOTIDE SEQUENCE</scope>
</reference>
<protein>
    <recommendedName>
        <fullName evidence="3">C3H1-type domain-containing protein</fullName>
    </recommendedName>
</protein>
<keyword evidence="6" id="KW-1185">Reference proteome</keyword>
<dbReference type="AlphaFoldDB" id="A0A815W3W8"/>